<protein>
    <submittedName>
        <fullName evidence="3">Tripartite tricarboxylate transporter substrate binding protein</fullName>
    </submittedName>
</protein>
<name>A0A4D7B8G2_9HYPH</name>
<dbReference type="SUPFAM" id="SSF53850">
    <property type="entry name" value="Periplasmic binding protein-like II"/>
    <property type="match status" value="1"/>
</dbReference>
<evidence type="ECO:0000256" key="1">
    <source>
        <dbReference type="ARBA" id="ARBA00006987"/>
    </source>
</evidence>
<evidence type="ECO:0000313" key="4">
    <source>
        <dbReference type="Proteomes" id="UP000298781"/>
    </source>
</evidence>
<keyword evidence="4" id="KW-1185">Reference proteome</keyword>
<dbReference type="OrthoDB" id="8443386at2"/>
<dbReference type="Pfam" id="PF03401">
    <property type="entry name" value="TctC"/>
    <property type="match status" value="1"/>
</dbReference>
<comment type="similarity">
    <text evidence="1">Belongs to the UPF0065 (bug) family.</text>
</comment>
<dbReference type="PANTHER" id="PTHR42928:SF5">
    <property type="entry name" value="BLR1237 PROTEIN"/>
    <property type="match status" value="1"/>
</dbReference>
<dbReference type="Gene3D" id="3.40.190.150">
    <property type="entry name" value="Bordetella uptake gene, domain 1"/>
    <property type="match status" value="1"/>
</dbReference>
<proteinExistence type="inferred from homology"/>
<dbReference type="KEGG" id="pstg:E8M01_21450"/>
<accession>A0A4D7B8G2</accession>
<evidence type="ECO:0000313" key="3">
    <source>
        <dbReference type="EMBL" id="QCI66568.1"/>
    </source>
</evidence>
<dbReference type="Proteomes" id="UP000298781">
    <property type="component" value="Chromosome"/>
</dbReference>
<dbReference type="EMBL" id="CP039690">
    <property type="protein sequence ID" value="QCI66568.1"/>
    <property type="molecule type" value="Genomic_DNA"/>
</dbReference>
<dbReference type="CDD" id="cd13578">
    <property type="entry name" value="PBP2_Bug27"/>
    <property type="match status" value="1"/>
</dbReference>
<dbReference type="PIRSF" id="PIRSF017082">
    <property type="entry name" value="YflP"/>
    <property type="match status" value="1"/>
</dbReference>
<feature type="signal peptide" evidence="2">
    <location>
        <begin position="1"/>
        <end position="24"/>
    </location>
</feature>
<dbReference type="RefSeq" id="WP_136962009.1">
    <property type="nucleotide sequence ID" value="NZ_CP039690.1"/>
</dbReference>
<keyword evidence="2" id="KW-0732">Signal</keyword>
<reference evidence="3 4" key="1">
    <citation type="submission" date="2019-04" db="EMBL/GenBank/DDBJ databases">
        <title>Phreatobacter aquaticus sp. nov.</title>
        <authorList>
            <person name="Choi A."/>
        </authorList>
    </citation>
    <scope>NUCLEOTIDE SEQUENCE [LARGE SCALE GENOMIC DNA]</scope>
    <source>
        <strain evidence="3 4">KCTC 52518</strain>
    </source>
</reference>
<dbReference type="AlphaFoldDB" id="A0A4D7B8G2"/>
<sequence>MLTRRSTLLTSLALLGGTASRAAAQAGYPSRNVRLLVPFPPGGPTDLVARVLAEKMAVALGQAVVIDNRPGANGNIAAEGVAKAEPDGYTVLYNTSSIALSASLYAKLNYDVTRDFAPVALTATVPLLIAVHPSLPVRSLAEFIAYVKANPGKLSYGSGGAGNVTHLGSALFLKSQGLEAVHIPFRGSAPALNALAGNHVQFVADTVNSAHPLAQSGHVRALAIMSAKRSPVLPDTPTFAEAGLPNVEIGAWQGILAPARTPPEVIARLNQATLKALADPEVKAKLDIQGAELLGSTPEAYGAYMRAEIARWAGVVKDSGVRIE</sequence>
<dbReference type="PANTHER" id="PTHR42928">
    <property type="entry name" value="TRICARBOXYLATE-BINDING PROTEIN"/>
    <property type="match status" value="1"/>
</dbReference>
<gene>
    <name evidence="3" type="ORF">E8M01_21450</name>
</gene>
<dbReference type="InterPro" id="IPR042100">
    <property type="entry name" value="Bug_dom1"/>
</dbReference>
<evidence type="ECO:0000256" key="2">
    <source>
        <dbReference type="SAM" id="SignalP"/>
    </source>
</evidence>
<organism evidence="3 4">
    <name type="scientific">Phreatobacter stygius</name>
    <dbReference type="NCBI Taxonomy" id="1940610"/>
    <lineage>
        <taxon>Bacteria</taxon>
        <taxon>Pseudomonadati</taxon>
        <taxon>Pseudomonadota</taxon>
        <taxon>Alphaproteobacteria</taxon>
        <taxon>Hyphomicrobiales</taxon>
        <taxon>Phreatobacteraceae</taxon>
        <taxon>Phreatobacter</taxon>
    </lineage>
</organism>
<dbReference type="Gene3D" id="3.40.190.10">
    <property type="entry name" value="Periplasmic binding protein-like II"/>
    <property type="match status" value="1"/>
</dbReference>
<feature type="chain" id="PRO_5020782345" evidence="2">
    <location>
        <begin position="25"/>
        <end position="324"/>
    </location>
</feature>
<dbReference type="InterPro" id="IPR005064">
    <property type="entry name" value="BUG"/>
</dbReference>